<dbReference type="OrthoDB" id="194703at2157"/>
<sequence length="97" mass="11160">MATSVKLGEDAKDKLEQLQAELRLERGQKVSQQELLDRIVSREFESKEALFDSFADDFEGLSDEEIEAFLSNTFDSGVETTEDDIDRILYEEEAYNE</sequence>
<gene>
    <name evidence="2" type="ORF">DV733_07195</name>
</gene>
<organism evidence="2 3">
    <name type="scientific">Halapricum salinum</name>
    <dbReference type="NCBI Taxonomy" id="1457250"/>
    <lineage>
        <taxon>Archaea</taxon>
        <taxon>Methanobacteriati</taxon>
        <taxon>Methanobacteriota</taxon>
        <taxon>Stenosarchaea group</taxon>
        <taxon>Halobacteria</taxon>
        <taxon>Halobacteriales</taxon>
        <taxon>Haloarculaceae</taxon>
        <taxon>Halapricum</taxon>
    </lineage>
</organism>
<dbReference type="GeneID" id="39847638"/>
<protein>
    <submittedName>
        <fullName evidence="2">Uncharacterized protein</fullName>
    </submittedName>
</protein>
<dbReference type="RefSeq" id="WP_049995407.1">
    <property type="nucleotide sequence ID" value="NZ_CP031310.1"/>
</dbReference>
<evidence type="ECO:0000313" key="3">
    <source>
        <dbReference type="Proteomes" id="UP000296706"/>
    </source>
</evidence>
<accession>A0A4D6HDA1</accession>
<evidence type="ECO:0000256" key="1">
    <source>
        <dbReference type="SAM" id="Coils"/>
    </source>
</evidence>
<proteinExistence type="predicted"/>
<dbReference type="KEGG" id="hsn:DV733_07195"/>
<evidence type="ECO:0000313" key="2">
    <source>
        <dbReference type="EMBL" id="QCC51042.1"/>
    </source>
</evidence>
<keyword evidence="3" id="KW-1185">Reference proteome</keyword>
<dbReference type="STRING" id="1457250.GCA_000755225_00043"/>
<dbReference type="AlphaFoldDB" id="A0A4D6HDA1"/>
<name>A0A4D6HDA1_9EURY</name>
<keyword evidence="1" id="KW-0175">Coiled coil</keyword>
<dbReference type="Proteomes" id="UP000296706">
    <property type="component" value="Chromosome"/>
</dbReference>
<dbReference type="EMBL" id="CP031310">
    <property type="protein sequence ID" value="QCC51042.1"/>
    <property type="molecule type" value="Genomic_DNA"/>
</dbReference>
<feature type="coiled-coil region" evidence="1">
    <location>
        <begin position="8"/>
        <end position="35"/>
    </location>
</feature>
<reference evidence="2 3" key="1">
    <citation type="journal article" date="2019" name="Nat. Commun.">
        <title>A new type of DNA phosphorothioation-based antiviral system in archaea.</title>
        <authorList>
            <person name="Xiong L."/>
            <person name="Liu S."/>
            <person name="Chen S."/>
            <person name="Xiao Y."/>
            <person name="Zhu B."/>
            <person name="Gao Y."/>
            <person name="Zhang Y."/>
            <person name="Chen B."/>
            <person name="Luo J."/>
            <person name="Deng Z."/>
            <person name="Chen X."/>
            <person name="Wang L."/>
            <person name="Chen S."/>
        </authorList>
    </citation>
    <scope>NUCLEOTIDE SEQUENCE [LARGE SCALE GENOMIC DNA]</scope>
    <source>
        <strain evidence="2 3">CBA1105</strain>
    </source>
</reference>